<evidence type="ECO:0000256" key="11">
    <source>
        <dbReference type="ARBA" id="ARBA00023180"/>
    </source>
</evidence>
<dbReference type="Pfam" id="PF10338">
    <property type="entry name" value="YBL028C_N"/>
    <property type="match status" value="1"/>
</dbReference>
<evidence type="ECO:0000256" key="4">
    <source>
        <dbReference type="ARBA" id="ARBA00020830"/>
    </source>
</evidence>
<feature type="transmembrane region" description="Helical" evidence="12">
    <location>
        <begin position="673"/>
        <end position="691"/>
    </location>
</feature>
<comment type="subcellular location">
    <subcellularLocation>
        <location evidence="1 12">Endoplasmic reticulum membrane</location>
        <topology evidence="1 12">Multi-pass membrane protein</topology>
    </subcellularLocation>
</comment>
<evidence type="ECO:0000256" key="2">
    <source>
        <dbReference type="ARBA" id="ARBA00004687"/>
    </source>
</evidence>
<feature type="transmembrane region" description="Helical" evidence="12">
    <location>
        <begin position="776"/>
        <end position="792"/>
    </location>
</feature>
<feature type="transmembrane region" description="Helical" evidence="12">
    <location>
        <begin position="698"/>
        <end position="719"/>
    </location>
</feature>
<evidence type="ECO:0000256" key="5">
    <source>
        <dbReference type="ARBA" id="ARBA00022502"/>
    </source>
</evidence>
<feature type="transmembrane region" description="Helical" evidence="12">
    <location>
        <begin position="552"/>
        <end position="571"/>
    </location>
</feature>
<evidence type="ECO:0000313" key="16">
    <source>
        <dbReference type="EMBL" id="CAH0016536.1"/>
    </source>
</evidence>
<comment type="caution">
    <text evidence="16">The sequence shown here is derived from an EMBL/GenBank/DDBJ whole genome shotgun (WGS) entry which is preliminary data.</text>
</comment>
<feature type="transmembrane region" description="Helical" evidence="12">
    <location>
        <begin position="106"/>
        <end position="126"/>
    </location>
</feature>
<proteinExistence type="inferred from homology"/>
<evidence type="ECO:0000259" key="14">
    <source>
        <dbReference type="Pfam" id="PF10338"/>
    </source>
</evidence>
<dbReference type="InterPro" id="IPR045687">
    <property type="entry name" value="PIGG/GPI7_C"/>
</dbReference>
<keyword evidence="7 12" id="KW-0812">Transmembrane</keyword>
<dbReference type="Pfam" id="PF01663">
    <property type="entry name" value="Phosphodiest"/>
    <property type="match status" value="1"/>
</dbReference>
<dbReference type="InterPro" id="IPR037674">
    <property type="entry name" value="PIG-G_N"/>
</dbReference>
<dbReference type="PANTHER" id="PTHR23072:SF0">
    <property type="entry name" value="GPI ETHANOLAMINE PHOSPHATE TRANSFERASE 2"/>
    <property type="match status" value="1"/>
</dbReference>
<keyword evidence="6 12" id="KW-0808">Transferase</keyword>
<dbReference type="CDD" id="cd16024">
    <property type="entry name" value="GPI_EPT_2"/>
    <property type="match status" value="1"/>
</dbReference>
<gene>
    <name evidence="16" type="ORF">CRHIZ90672A_00017634</name>
</gene>
<keyword evidence="10 12" id="KW-0472">Membrane</keyword>
<dbReference type="GO" id="GO:0006506">
    <property type="term" value="P:GPI anchor biosynthetic process"/>
    <property type="evidence" value="ECO:0007669"/>
    <property type="project" value="UniProtKB-KW"/>
</dbReference>
<evidence type="ECO:0000256" key="12">
    <source>
        <dbReference type="RuleBase" id="RU367106"/>
    </source>
</evidence>
<sequence length="964" mass="106305">MAKSARASSKKFNNQRKAASVFAPTENARAERLSAKLLELAKQPKPESSDVNMNTEDDDLQVEITTRDDNDTAMEVDASTKTTKPRRSGRVIAKSKHKKSKMVFQNLANILVPISILIFAIGFFPYKPFLPGLAEYESLEIGPPPSGPFDKLVFMVVDALRSPLNRRTGQLTSDCSDFVFSENSGFEFTQSLIRDGSAVPFTANARSPTVTMPRIKSITTGSIPSFVDLILNFDEADTSSTLSAQDTWLAQLKARGMGKLLMFGDDTWLKLFPDTFDRTDGTTSFFVSDFTEVDNNVTRNIAGELENNDWGLMVLHYLGLDHIGHKSGPRSPNMVPKQQEMDGIVQTLFEAIESKNHLKSTLLVICGDHGMNDAGNHGASSPGETSPALLFISPKMKAISSGLSAPATPKDDFEYYSKVEQSDLAPTIAALLGFPVSKNNLGAFIPAFLSFWPSARDRVQILMRNAKQILGIVTAAFGDELFDPESMSDPCFLEPTDINTLACQWRCISQKARSVADARHIDAEWLSETSTWLRRAQDLMSAMASNYDIPKLLLGLALASVSMLLSISSTVSRGYHWNSDAVPLLLIALSYGIMMFASSFVEEEHHFWYWSCTLWLAYLGSRQVAKTRRISLFGWSLVALAALRIMRSWNQTGQKYAGEPDIVKIFLLPYPELLWILVAATYGIISFNILASLDGLPYVISTGLSSFLVSAAFSFKLAFTAEDAPELVVGFAKAVYDMFQGQTLLFRARLVFALISITAVWAIYRSIVGGPRASRTSAYLFHYLYTLLALTQSRATNIPILLLSSLLFNFLQSSNLSIPQITTSSILLQHATFFAFGGSNAISSIDLSSAYNGISSFNVIAVGFLTLISNWSGPIFWTSAANLLLMKKAHEGQKDVFRQHITLLTAFTAASIAFVMAACTALRTHLFIWTVFSPKYLYCMAWGLGQHLLINVGFGGLLYWLSSR</sequence>
<dbReference type="GO" id="GO:0051267">
    <property type="term" value="F:CP2 mannose-ethanolamine phosphotransferase activity"/>
    <property type="evidence" value="ECO:0007669"/>
    <property type="project" value="TreeGrafter"/>
</dbReference>
<keyword evidence="8 12" id="KW-0256">Endoplasmic reticulum</keyword>
<dbReference type="InterPro" id="IPR039527">
    <property type="entry name" value="PIGG/GPI7"/>
</dbReference>
<comment type="function">
    <text evidence="12">Ethanolamine phosphate transferase involved in glycosylphosphatidylinositol-anchor biosynthesis. Transfers ethanolamine phosphate to the GPI second mannose.</text>
</comment>
<feature type="transmembrane region" description="Helical" evidence="12">
    <location>
        <begin position="901"/>
        <end position="928"/>
    </location>
</feature>
<dbReference type="OrthoDB" id="272139at2759"/>
<feature type="region of interest" description="Disordered" evidence="13">
    <location>
        <begin position="1"/>
        <end position="25"/>
    </location>
</feature>
<evidence type="ECO:0000256" key="9">
    <source>
        <dbReference type="ARBA" id="ARBA00022989"/>
    </source>
</evidence>
<dbReference type="Pfam" id="PF19316">
    <property type="entry name" value="PIGO_PIGG"/>
    <property type="match status" value="1"/>
</dbReference>
<dbReference type="InterPro" id="IPR017850">
    <property type="entry name" value="Alkaline_phosphatase_core_sf"/>
</dbReference>
<reference evidence="16" key="1">
    <citation type="submission" date="2021-10" db="EMBL/GenBank/DDBJ databases">
        <authorList>
            <person name="Piombo E."/>
        </authorList>
    </citation>
    <scope>NUCLEOTIDE SEQUENCE</scope>
</reference>
<comment type="pathway">
    <text evidence="2 12">Glycolipid biosynthesis; glycosylphosphatidylinositol-anchor biosynthesis.</text>
</comment>
<dbReference type="SUPFAM" id="SSF53649">
    <property type="entry name" value="Alkaline phosphatase-like"/>
    <property type="match status" value="1"/>
</dbReference>
<name>A0A9N9YGC8_9HYPO</name>
<evidence type="ECO:0000259" key="15">
    <source>
        <dbReference type="Pfam" id="PF19316"/>
    </source>
</evidence>
<feature type="domain" description="GPI ethanolamine phosphate transferase 2 C-terminal" evidence="15">
    <location>
        <begin position="544"/>
        <end position="963"/>
    </location>
</feature>
<feature type="domain" description="DUF2423" evidence="14">
    <location>
        <begin position="1"/>
        <end position="44"/>
    </location>
</feature>
<dbReference type="Proteomes" id="UP000696573">
    <property type="component" value="Unassembled WGS sequence"/>
</dbReference>
<evidence type="ECO:0000256" key="7">
    <source>
        <dbReference type="ARBA" id="ARBA00022692"/>
    </source>
</evidence>
<protein>
    <recommendedName>
        <fullName evidence="4 12">GPI ethanolamine phosphate transferase 2</fullName>
    </recommendedName>
</protein>
<dbReference type="Gene3D" id="3.40.720.10">
    <property type="entry name" value="Alkaline Phosphatase, subunit A"/>
    <property type="match status" value="1"/>
</dbReference>
<dbReference type="PANTHER" id="PTHR23072">
    <property type="entry name" value="PHOSPHATIDYLINOSITOL GLYCAN-RELATED"/>
    <property type="match status" value="1"/>
</dbReference>
<organism evidence="16 17">
    <name type="scientific">Clonostachys rhizophaga</name>
    <dbReference type="NCBI Taxonomy" id="160324"/>
    <lineage>
        <taxon>Eukaryota</taxon>
        <taxon>Fungi</taxon>
        <taxon>Dikarya</taxon>
        <taxon>Ascomycota</taxon>
        <taxon>Pezizomycotina</taxon>
        <taxon>Sordariomycetes</taxon>
        <taxon>Hypocreomycetidae</taxon>
        <taxon>Hypocreales</taxon>
        <taxon>Bionectriaceae</taxon>
        <taxon>Clonostachys</taxon>
    </lineage>
</organism>
<feature type="transmembrane region" description="Helical" evidence="12">
    <location>
        <begin position="583"/>
        <end position="601"/>
    </location>
</feature>
<accession>A0A9N9YGC8</accession>
<evidence type="ECO:0000256" key="6">
    <source>
        <dbReference type="ARBA" id="ARBA00022679"/>
    </source>
</evidence>
<dbReference type="GO" id="GO:0005789">
    <property type="term" value="C:endoplasmic reticulum membrane"/>
    <property type="evidence" value="ECO:0007669"/>
    <property type="project" value="UniProtKB-SubCell"/>
</dbReference>
<keyword evidence="17" id="KW-1185">Reference proteome</keyword>
<feature type="transmembrane region" description="Helical" evidence="12">
    <location>
        <begin position="940"/>
        <end position="961"/>
    </location>
</feature>
<evidence type="ECO:0000256" key="10">
    <source>
        <dbReference type="ARBA" id="ARBA00023136"/>
    </source>
</evidence>
<evidence type="ECO:0000256" key="8">
    <source>
        <dbReference type="ARBA" id="ARBA00022824"/>
    </source>
</evidence>
<dbReference type="InterPro" id="IPR002591">
    <property type="entry name" value="Phosphodiest/P_Trfase"/>
</dbReference>
<feature type="transmembrane region" description="Helical" evidence="12">
    <location>
        <begin position="744"/>
        <end position="764"/>
    </location>
</feature>
<feature type="compositionally biased region" description="Polar residues" evidence="13">
    <location>
        <begin position="1"/>
        <end position="17"/>
    </location>
</feature>
<keyword evidence="5 12" id="KW-0337">GPI-anchor biosynthesis</keyword>
<dbReference type="AlphaFoldDB" id="A0A9N9YGC8"/>
<evidence type="ECO:0000256" key="3">
    <source>
        <dbReference type="ARBA" id="ARBA00005315"/>
    </source>
</evidence>
<comment type="similarity">
    <text evidence="3 12">Belongs to the PIGG/PIGN/PIGO family. PIGG subfamily.</text>
</comment>
<evidence type="ECO:0000313" key="17">
    <source>
        <dbReference type="Proteomes" id="UP000696573"/>
    </source>
</evidence>
<keyword evidence="9 12" id="KW-1133">Transmembrane helix</keyword>
<keyword evidence="11" id="KW-0325">Glycoprotein</keyword>
<dbReference type="EMBL" id="CABFNQ020000476">
    <property type="protein sequence ID" value="CAH0016536.1"/>
    <property type="molecule type" value="Genomic_DNA"/>
</dbReference>
<dbReference type="InterPro" id="IPR019434">
    <property type="entry name" value="DUF2423"/>
</dbReference>
<feature type="transmembrane region" description="Helical" evidence="12">
    <location>
        <begin position="857"/>
        <end position="880"/>
    </location>
</feature>
<evidence type="ECO:0000256" key="13">
    <source>
        <dbReference type="SAM" id="MobiDB-lite"/>
    </source>
</evidence>
<evidence type="ECO:0000256" key="1">
    <source>
        <dbReference type="ARBA" id="ARBA00004477"/>
    </source>
</evidence>